<dbReference type="InterPro" id="IPR014245">
    <property type="entry name" value="Spore_III_AF"/>
</dbReference>
<dbReference type="Pfam" id="PF09581">
    <property type="entry name" value="Spore_III_AF"/>
    <property type="match status" value="1"/>
</dbReference>
<protein>
    <submittedName>
        <fullName evidence="3">Stage III sporulation protein AF</fullName>
    </submittedName>
</protein>
<sequence length="208" mass="23719">MEVLVDWVSKIIIFLLLASIIDLLIPATSMKKYIKLVVGLILILILLKPVFYLFDLNIQQAVMTTFQQIEMENTAADQVKNKMKTQKNEIQASQHAYVLEQMTSKLKKMADDPLKNDYQAQISDINYQFATEDELTFENLSEVVVYVRGAENEGITVDTVEDITINTDKPVINDTGKKLEGIKSLLYKVWEIPEEKLKLTVKWEGGST</sequence>
<evidence type="ECO:0000313" key="4">
    <source>
        <dbReference type="Proteomes" id="UP001500866"/>
    </source>
</evidence>
<evidence type="ECO:0000313" key="3">
    <source>
        <dbReference type="EMBL" id="GAA0602692.1"/>
    </source>
</evidence>
<evidence type="ECO:0000256" key="1">
    <source>
        <dbReference type="SAM" id="Coils"/>
    </source>
</evidence>
<reference evidence="4" key="1">
    <citation type="journal article" date="2019" name="Int. J. Syst. Evol. Microbiol.">
        <title>The Global Catalogue of Microorganisms (GCM) 10K type strain sequencing project: providing services to taxonomists for standard genome sequencing and annotation.</title>
        <authorList>
            <consortium name="The Broad Institute Genomics Platform"/>
            <consortium name="The Broad Institute Genome Sequencing Center for Infectious Disease"/>
            <person name="Wu L."/>
            <person name="Ma J."/>
        </authorList>
    </citation>
    <scope>NUCLEOTIDE SEQUENCE [LARGE SCALE GENOMIC DNA]</scope>
    <source>
        <strain evidence="4">JCM 15395</strain>
    </source>
</reference>
<feature type="transmembrane region" description="Helical" evidence="2">
    <location>
        <begin position="33"/>
        <end position="54"/>
    </location>
</feature>
<keyword evidence="4" id="KW-1185">Reference proteome</keyword>
<keyword evidence="2" id="KW-0472">Membrane</keyword>
<keyword evidence="2" id="KW-1133">Transmembrane helix</keyword>
<dbReference type="NCBIfam" id="TIGR02896">
    <property type="entry name" value="spore_III_AF"/>
    <property type="match status" value="1"/>
</dbReference>
<comment type="caution">
    <text evidence="3">The sequence shown here is derived from an EMBL/GenBank/DDBJ whole genome shotgun (WGS) entry which is preliminary data.</text>
</comment>
<organism evidence="3 4">
    <name type="scientific">Virgibacillus siamensis</name>
    <dbReference type="NCBI Taxonomy" id="480071"/>
    <lineage>
        <taxon>Bacteria</taxon>
        <taxon>Bacillati</taxon>
        <taxon>Bacillota</taxon>
        <taxon>Bacilli</taxon>
        <taxon>Bacillales</taxon>
        <taxon>Bacillaceae</taxon>
        <taxon>Virgibacillus</taxon>
    </lineage>
</organism>
<name>A0ABP3R325_9BACI</name>
<gene>
    <name evidence="3" type="primary">spoIIIAF</name>
    <name evidence="3" type="ORF">GCM10009001_19600</name>
</gene>
<dbReference type="RefSeq" id="WP_343812511.1">
    <property type="nucleotide sequence ID" value="NZ_BAAADS010000012.1"/>
</dbReference>
<feature type="transmembrane region" description="Helical" evidence="2">
    <location>
        <begin position="7"/>
        <end position="27"/>
    </location>
</feature>
<dbReference type="EMBL" id="BAAADS010000012">
    <property type="protein sequence ID" value="GAA0602692.1"/>
    <property type="molecule type" value="Genomic_DNA"/>
</dbReference>
<feature type="coiled-coil region" evidence="1">
    <location>
        <begin position="69"/>
        <end position="96"/>
    </location>
</feature>
<keyword evidence="2" id="KW-0812">Transmembrane</keyword>
<dbReference type="Proteomes" id="UP001500866">
    <property type="component" value="Unassembled WGS sequence"/>
</dbReference>
<proteinExistence type="predicted"/>
<accession>A0ABP3R325</accession>
<keyword evidence="1" id="KW-0175">Coiled coil</keyword>
<evidence type="ECO:0000256" key="2">
    <source>
        <dbReference type="SAM" id="Phobius"/>
    </source>
</evidence>